<evidence type="ECO:0000313" key="1">
    <source>
        <dbReference type="EMBL" id="GGF65852.1"/>
    </source>
</evidence>
<reference evidence="1" key="2">
    <citation type="submission" date="2020-09" db="EMBL/GenBank/DDBJ databases">
        <authorList>
            <person name="Sun Q."/>
            <person name="Zhou Y."/>
        </authorList>
    </citation>
    <scope>NUCLEOTIDE SEQUENCE</scope>
    <source>
        <strain evidence="1">CGMCC 1.15254</strain>
    </source>
</reference>
<organism evidence="1 2">
    <name type="scientific">Terasakiella brassicae</name>
    <dbReference type="NCBI Taxonomy" id="1634917"/>
    <lineage>
        <taxon>Bacteria</taxon>
        <taxon>Pseudomonadati</taxon>
        <taxon>Pseudomonadota</taxon>
        <taxon>Alphaproteobacteria</taxon>
        <taxon>Rhodospirillales</taxon>
        <taxon>Terasakiellaceae</taxon>
        <taxon>Terasakiella</taxon>
    </lineage>
</organism>
<dbReference type="InterPro" id="IPR025683">
    <property type="entry name" value="Protein_beta"/>
</dbReference>
<name>A0A917C377_9PROT</name>
<dbReference type="AlphaFoldDB" id="A0A917C377"/>
<reference evidence="1" key="1">
    <citation type="journal article" date="2014" name="Int. J. Syst. Evol. Microbiol.">
        <title>Complete genome sequence of Corynebacterium casei LMG S-19264T (=DSM 44701T), isolated from a smear-ripened cheese.</title>
        <authorList>
            <consortium name="US DOE Joint Genome Institute (JGI-PGF)"/>
            <person name="Walter F."/>
            <person name="Albersmeier A."/>
            <person name="Kalinowski J."/>
            <person name="Ruckert C."/>
        </authorList>
    </citation>
    <scope>NUCLEOTIDE SEQUENCE</scope>
    <source>
        <strain evidence="1">CGMCC 1.15254</strain>
    </source>
</reference>
<accession>A0A917C377</accession>
<comment type="caution">
    <text evidence="1">The sequence shown here is derived from an EMBL/GenBank/DDBJ whole genome shotgun (WGS) entry which is preliminary data.</text>
</comment>
<dbReference type="Proteomes" id="UP000632498">
    <property type="component" value="Unassembled WGS sequence"/>
</dbReference>
<keyword evidence="2" id="KW-1185">Reference proteome</keyword>
<dbReference type="EMBL" id="BMHV01000012">
    <property type="protein sequence ID" value="GGF65852.1"/>
    <property type="molecule type" value="Genomic_DNA"/>
</dbReference>
<proteinExistence type="predicted"/>
<protein>
    <submittedName>
        <fullName evidence="1">Uncharacterized protein</fullName>
    </submittedName>
</protein>
<evidence type="ECO:0000313" key="2">
    <source>
        <dbReference type="Proteomes" id="UP000632498"/>
    </source>
</evidence>
<sequence>MQQDYWNDDLRVWGTQIIEYTSKADSVGISNPAKATAVRLNIHMHQQLYYDTPAKLVDTDEDWED</sequence>
<dbReference type="Pfam" id="PF14350">
    <property type="entry name" value="Beta_protein"/>
    <property type="match status" value="1"/>
</dbReference>
<gene>
    <name evidence="1" type="ORF">GCM10011332_19930</name>
</gene>